<feature type="transmembrane region" description="Helical" evidence="1">
    <location>
        <begin position="304"/>
        <end position="327"/>
    </location>
</feature>
<evidence type="ECO:0000313" key="2">
    <source>
        <dbReference type="EMBL" id="KRM88279.1"/>
    </source>
</evidence>
<reference evidence="2 3" key="1">
    <citation type="journal article" date="2015" name="Genome Announc.">
        <title>Expanding the biotechnology potential of lactobacilli through comparative genomics of 213 strains and associated genera.</title>
        <authorList>
            <person name="Sun Z."/>
            <person name="Harris H.M."/>
            <person name="McCann A."/>
            <person name="Guo C."/>
            <person name="Argimon S."/>
            <person name="Zhang W."/>
            <person name="Yang X."/>
            <person name="Jeffery I.B."/>
            <person name="Cooney J.C."/>
            <person name="Kagawa T.F."/>
            <person name="Liu W."/>
            <person name="Song Y."/>
            <person name="Salvetti E."/>
            <person name="Wrobel A."/>
            <person name="Rasinkangas P."/>
            <person name="Parkhill J."/>
            <person name="Rea M.C."/>
            <person name="O'Sullivan O."/>
            <person name="Ritari J."/>
            <person name="Douillard F.P."/>
            <person name="Paul Ross R."/>
            <person name="Yang R."/>
            <person name="Briner A.E."/>
            <person name="Felis G.E."/>
            <person name="de Vos W.M."/>
            <person name="Barrangou R."/>
            <person name="Klaenhammer T.R."/>
            <person name="Caufield P.W."/>
            <person name="Cui Y."/>
            <person name="Zhang H."/>
            <person name="O'Toole P.W."/>
        </authorList>
    </citation>
    <scope>NUCLEOTIDE SEQUENCE [LARGE SCALE GENOMIC DNA]</scope>
    <source>
        <strain evidence="2 3">DSM 22698</strain>
    </source>
</reference>
<keyword evidence="3" id="KW-1185">Reference proteome</keyword>
<dbReference type="Pfam" id="PF09586">
    <property type="entry name" value="YfhO"/>
    <property type="match status" value="1"/>
</dbReference>
<proteinExistence type="predicted"/>
<protein>
    <recommendedName>
        <fullName evidence="4">Integral membrane protein</fullName>
    </recommendedName>
</protein>
<dbReference type="PATRIC" id="fig|1423810.4.peg.584"/>
<comment type="caution">
    <text evidence="2">The sequence shown here is derived from an EMBL/GenBank/DDBJ whole genome shotgun (WGS) entry which is preliminary data.</text>
</comment>
<dbReference type="STRING" id="1423810.FD19_GL000571"/>
<feature type="transmembrane region" description="Helical" evidence="1">
    <location>
        <begin position="362"/>
        <end position="381"/>
    </location>
</feature>
<dbReference type="Proteomes" id="UP000051789">
    <property type="component" value="Unassembled WGS sequence"/>
</dbReference>
<dbReference type="EMBL" id="AYZK01000001">
    <property type="protein sequence ID" value="KRM88279.1"/>
    <property type="molecule type" value="Genomic_DNA"/>
</dbReference>
<sequence length="862" mass="96663">MIMGIYFAVCQHVYPFGNSSLLTVDMGQQYIDFYAYFRQTLLGHPGQFFYAWNKALGGDMIGVWAYYLMSPFNLVLLLVPKSGLDVGILVITLLKYGAAGLTMAYYLQRRGLRSWALPAYSLAYALSGWMIANQLNLMWFDGAIMLPLVADGVDRLVAGEYRRYPLLLAATLLVNYYIGYMVCLFIIGYFCFALVRAQLRRPAALRATRHFALTSLLGGALTAVLLVPTFFQITQSKGTYTTTSVNWRFEYNPLHLLSKLVAGSFNFDQMPSGLPNIFVSSLVTLGAIVYFMNRRIRWQERLTAGLWSLVLLVSLMFEPLDLLWHGLQFPVWYPYRFSFVVTFWLVLLAARGFQHLPDGISVVQMVVLVTFSAATDLYVWLNLDHFSYLTKEQVLLTGLLNLLAIVVLSLRGNAHRGTYIIILLLSIADMASNAALTLNQLAYVSHSDYHTYTEALRAGAQQVQQRDHGWYRIGKTVGRTKNDAMEVGFNGTDQFNSMFEPRVPTFFGKIGQADGDGFVAYTYGTEFTDALLDTRYWLTKRAGSTAFLPTESTRADVADYTGIAHTSNLNVYRNDNALGIGFGASKDILKTKLTTGTPLTNQDRIASALTGAHTTFFEPRAFESITMTDNVKAMAGVGGTTYTVKKGGAATLTYTFIANTTEPYYLTVDSSLTDNAATVRLNGQEVHLADSFRNTGVLNVTPAQVNKVNTITITLNKQSLFIGNVALYQLDTTSFHRAIKQLQSEPLHVTHHGSNSLRGHVTIKRRHQVLMTTIPQVPGWHVRVDGHTVHPHRVLGLFMTIPLSKGHHTIKMFYVPPYLVTGLLITLAALFIGWIWLWRNRPRHAAVPRFNHRIQQLLRRPR</sequence>
<feature type="transmembrane region" description="Helical" evidence="1">
    <location>
        <begin position="273"/>
        <end position="292"/>
    </location>
</feature>
<accession>A0A0R2C9M1</accession>
<dbReference type="InterPro" id="IPR018580">
    <property type="entry name" value="Uncharacterised_YfhO"/>
</dbReference>
<evidence type="ECO:0000313" key="3">
    <source>
        <dbReference type="Proteomes" id="UP000051789"/>
    </source>
</evidence>
<keyword evidence="1" id="KW-0812">Transmembrane</keyword>
<feature type="transmembrane region" description="Helical" evidence="1">
    <location>
        <begin position="393"/>
        <end position="410"/>
    </location>
</feature>
<evidence type="ECO:0000256" key="1">
    <source>
        <dbReference type="SAM" id="Phobius"/>
    </source>
</evidence>
<feature type="transmembrane region" description="Helical" evidence="1">
    <location>
        <begin position="114"/>
        <end position="132"/>
    </location>
</feature>
<name>A0A0R2C9M1_9LACO</name>
<dbReference type="PANTHER" id="PTHR38454:SF1">
    <property type="entry name" value="INTEGRAL MEMBRANE PROTEIN"/>
    <property type="match status" value="1"/>
</dbReference>
<feature type="transmembrane region" description="Helical" evidence="1">
    <location>
        <begin position="177"/>
        <end position="199"/>
    </location>
</feature>
<feature type="transmembrane region" description="Helical" evidence="1">
    <location>
        <begin position="211"/>
        <end position="231"/>
    </location>
</feature>
<keyword evidence="1" id="KW-1133">Transmembrane helix</keyword>
<feature type="transmembrane region" description="Helical" evidence="1">
    <location>
        <begin position="86"/>
        <end position="107"/>
    </location>
</feature>
<dbReference type="AlphaFoldDB" id="A0A0R2C9M1"/>
<gene>
    <name evidence="2" type="ORF">FD19_GL000571</name>
</gene>
<feature type="transmembrane region" description="Helical" evidence="1">
    <location>
        <begin position="417"/>
        <end position="436"/>
    </location>
</feature>
<feature type="transmembrane region" description="Helical" evidence="1">
    <location>
        <begin position="333"/>
        <end position="350"/>
    </location>
</feature>
<keyword evidence="1" id="KW-0472">Membrane</keyword>
<dbReference type="PANTHER" id="PTHR38454">
    <property type="entry name" value="INTEGRAL MEMBRANE PROTEIN-RELATED"/>
    <property type="match status" value="1"/>
</dbReference>
<organism evidence="2 3">
    <name type="scientific">Lacticaseibacillus thailandensis DSM 22698 = JCM 13996</name>
    <dbReference type="NCBI Taxonomy" id="1423810"/>
    <lineage>
        <taxon>Bacteria</taxon>
        <taxon>Bacillati</taxon>
        <taxon>Bacillota</taxon>
        <taxon>Bacilli</taxon>
        <taxon>Lactobacillales</taxon>
        <taxon>Lactobacillaceae</taxon>
        <taxon>Lacticaseibacillus</taxon>
    </lineage>
</organism>
<evidence type="ECO:0008006" key="4">
    <source>
        <dbReference type="Google" id="ProtNLM"/>
    </source>
</evidence>
<feature type="transmembrane region" description="Helical" evidence="1">
    <location>
        <begin position="818"/>
        <end position="838"/>
    </location>
</feature>